<sequence length="328" mass="37848">MKIALFSHSTIFGGVEKIVVETANELSKTDEILLIIPRGCLYKDKVCSSVQIYEYKSYDKRYNLFLYFELFFVLKKFQAEILHSHGTKATQISFIISKFLPFKFIATKHNNRKGKIFNRVSNVIAVSKAVAKTIKKPCKVIYFGINPKEITSHKNAVFTITAVGRLDKIKGFDILIDEVSKLKFDFILQIVGDGKERENLQNQIKRLNLQSKVKLLGFRSDIRQILANSHLQVISSRNEGLPITLIEGIFYTPIVLSTPVGGISEILDDEFLSTHTNLGSKIEQIYKNYDYFKDLFIKKHESLKQILTFQNYILELRKYYLDKINKKI</sequence>
<accession>A0A562XCX0</accession>
<dbReference type="Pfam" id="PF00534">
    <property type="entry name" value="Glycos_transf_1"/>
    <property type="match status" value="1"/>
</dbReference>
<dbReference type="Pfam" id="PF13439">
    <property type="entry name" value="Glyco_transf_4"/>
    <property type="match status" value="1"/>
</dbReference>
<dbReference type="InterPro" id="IPR028098">
    <property type="entry name" value="Glyco_trans_4-like_N"/>
</dbReference>
<evidence type="ECO:0000313" key="3">
    <source>
        <dbReference type="EMBL" id="TWO19526.1"/>
    </source>
</evidence>
<dbReference type="Proteomes" id="UP000321812">
    <property type="component" value="Unassembled WGS sequence"/>
</dbReference>
<feature type="domain" description="Glycosyltransferase subfamily 4-like N-terminal" evidence="2">
    <location>
        <begin position="12"/>
        <end position="148"/>
    </location>
</feature>
<dbReference type="InterPro" id="IPR001296">
    <property type="entry name" value="Glyco_trans_1"/>
</dbReference>
<evidence type="ECO:0000313" key="4">
    <source>
        <dbReference type="Proteomes" id="UP000321812"/>
    </source>
</evidence>
<organism evidence="3 4">
    <name type="scientific">Campylobacter hyointestinalis</name>
    <dbReference type="NCBI Taxonomy" id="198"/>
    <lineage>
        <taxon>Bacteria</taxon>
        <taxon>Pseudomonadati</taxon>
        <taxon>Campylobacterota</taxon>
        <taxon>Epsilonproteobacteria</taxon>
        <taxon>Campylobacterales</taxon>
        <taxon>Campylobacteraceae</taxon>
        <taxon>Campylobacter</taxon>
    </lineage>
</organism>
<name>A0A562XCX0_CAMHY</name>
<reference evidence="3 4" key="1">
    <citation type="submission" date="2019-07" db="EMBL/GenBank/DDBJ databases">
        <title>Rapid identification of Enteric Bacteria from Whole Genome Sequences (WGS) using Average Nucleotide Identity (ANI).</title>
        <authorList>
            <person name="Lane C."/>
        </authorList>
    </citation>
    <scope>NUCLEOTIDE SEQUENCE [LARGE SCALE GENOMIC DNA]</scope>
    <source>
        <strain evidence="3 4">D2411</strain>
    </source>
</reference>
<dbReference type="AlphaFoldDB" id="A0A562XCX0"/>
<dbReference type="Gene3D" id="3.40.50.2000">
    <property type="entry name" value="Glycogen Phosphorylase B"/>
    <property type="match status" value="2"/>
</dbReference>
<dbReference type="SUPFAM" id="SSF53756">
    <property type="entry name" value="UDP-Glycosyltransferase/glycogen phosphorylase"/>
    <property type="match status" value="1"/>
</dbReference>
<dbReference type="RefSeq" id="WP_147497293.1">
    <property type="nucleotide sequence ID" value="NZ_VOAP01000016.1"/>
</dbReference>
<dbReference type="PANTHER" id="PTHR12526">
    <property type="entry name" value="GLYCOSYLTRANSFERASE"/>
    <property type="match status" value="1"/>
</dbReference>
<dbReference type="EMBL" id="VOAP01000016">
    <property type="protein sequence ID" value="TWO19526.1"/>
    <property type="molecule type" value="Genomic_DNA"/>
</dbReference>
<protein>
    <submittedName>
        <fullName evidence="3">Glycosyltransferase</fullName>
    </submittedName>
</protein>
<feature type="domain" description="Glycosyl transferase family 1" evidence="1">
    <location>
        <begin position="156"/>
        <end position="271"/>
    </location>
</feature>
<keyword evidence="3" id="KW-0808">Transferase</keyword>
<gene>
    <name evidence="3" type="ORF">YZ82_05320</name>
</gene>
<evidence type="ECO:0000259" key="2">
    <source>
        <dbReference type="Pfam" id="PF13439"/>
    </source>
</evidence>
<evidence type="ECO:0000259" key="1">
    <source>
        <dbReference type="Pfam" id="PF00534"/>
    </source>
</evidence>
<comment type="caution">
    <text evidence="3">The sequence shown here is derived from an EMBL/GenBank/DDBJ whole genome shotgun (WGS) entry which is preliminary data.</text>
</comment>
<proteinExistence type="predicted"/>
<dbReference type="PANTHER" id="PTHR12526:SF630">
    <property type="entry name" value="GLYCOSYLTRANSFERASE"/>
    <property type="match status" value="1"/>
</dbReference>
<dbReference type="GO" id="GO:0016757">
    <property type="term" value="F:glycosyltransferase activity"/>
    <property type="evidence" value="ECO:0007669"/>
    <property type="project" value="InterPro"/>
</dbReference>
<dbReference type="CDD" id="cd03811">
    <property type="entry name" value="GT4_GT28_WabH-like"/>
    <property type="match status" value="1"/>
</dbReference>